<dbReference type="Pfam" id="PF03601">
    <property type="entry name" value="Cons_hypoth698"/>
    <property type="match status" value="1"/>
</dbReference>
<feature type="transmembrane region" description="Helical" evidence="7">
    <location>
        <begin position="301"/>
        <end position="324"/>
    </location>
</feature>
<dbReference type="PANTHER" id="PTHR30106">
    <property type="entry name" value="INNER MEMBRANE PROTEIN YEIH-RELATED"/>
    <property type="match status" value="1"/>
</dbReference>
<accession>A0ABT6TTL7</accession>
<dbReference type="RefSeq" id="WP_282913067.1">
    <property type="nucleotide sequence ID" value="NZ_JAGRPV010000002.1"/>
</dbReference>
<gene>
    <name evidence="8" type="ORF">KB449_35060</name>
</gene>
<evidence type="ECO:0000313" key="9">
    <source>
        <dbReference type="Proteomes" id="UP001161691"/>
    </source>
</evidence>
<organism evidence="8 9">
    <name type="scientific">Cohnella hashimotonis</name>
    <dbReference type="NCBI Taxonomy" id="2826895"/>
    <lineage>
        <taxon>Bacteria</taxon>
        <taxon>Bacillati</taxon>
        <taxon>Bacillota</taxon>
        <taxon>Bacilli</taxon>
        <taxon>Bacillales</taxon>
        <taxon>Paenibacillaceae</taxon>
        <taxon>Cohnella</taxon>
    </lineage>
</organism>
<evidence type="ECO:0000256" key="1">
    <source>
        <dbReference type="ARBA" id="ARBA00004651"/>
    </source>
</evidence>
<dbReference type="InterPro" id="IPR018383">
    <property type="entry name" value="UPF0324_pro"/>
</dbReference>
<keyword evidence="6 7" id="KW-0472">Membrane</keyword>
<evidence type="ECO:0000256" key="4">
    <source>
        <dbReference type="ARBA" id="ARBA00022692"/>
    </source>
</evidence>
<name>A0ABT6TTL7_9BACL</name>
<comment type="subcellular location">
    <subcellularLocation>
        <location evidence="1">Cell membrane</location>
        <topology evidence="1">Multi-pass membrane protein</topology>
    </subcellularLocation>
</comment>
<dbReference type="Proteomes" id="UP001161691">
    <property type="component" value="Unassembled WGS sequence"/>
</dbReference>
<keyword evidence="3" id="KW-1003">Cell membrane</keyword>
<feature type="transmembrane region" description="Helical" evidence="7">
    <location>
        <begin position="86"/>
        <end position="104"/>
    </location>
</feature>
<protein>
    <submittedName>
        <fullName evidence="8">Sulfate exporter family transporter</fullName>
    </submittedName>
</protein>
<dbReference type="PANTHER" id="PTHR30106:SF2">
    <property type="entry name" value="UPF0324 INNER MEMBRANE PROTEIN YEIH"/>
    <property type="match status" value="1"/>
</dbReference>
<dbReference type="EMBL" id="JAGRPV010000002">
    <property type="protein sequence ID" value="MDI4650203.1"/>
    <property type="molecule type" value="Genomic_DNA"/>
</dbReference>
<feature type="transmembrane region" description="Helical" evidence="7">
    <location>
        <begin position="140"/>
        <end position="163"/>
    </location>
</feature>
<evidence type="ECO:0000256" key="2">
    <source>
        <dbReference type="ARBA" id="ARBA00007977"/>
    </source>
</evidence>
<feature type="transmembrane region" description="Helical" evidence="7">
    <location>
        <begin position="110"/>
        <end position="128"/>
    </location>
</feature>
<feature type="transmembrane region" description="Helical" evidence="7">
    <location>
        <begin position="46"/>
        <end position="65"/>
    </location>
</feature>
<sequence>MNIAPIRPLQRSGYPLRTRMTRLAGYAPGLALAAALALLGWQLARIPGFGLFGPMACTLLAAVAFRQLFGYSQAWAPGVRFGTTKLLRAAIVLFGLKLPLDAVLHQGLPLLARSVGTLAFSMAAGLALGRLLKADRQLTLLLAVGTGICGAAAIAAVSPLVAAREDRTATAAGLIAIVGTAAAIASMLLADVLPLSGTAYGLWTGLTLHEIAHVAMAASAGGSDALESGMLAKLARVFLLVPVCLALHWRNSRLVRRLPASEKEAAAGAAASFPWFLIGFLVMSLLGSGLTAAGWPLPPRATAGASTLTTVLLTVAMAGMGLNVNVRALRHAVRPIVVLLIVSALLSGLTLVTLL</sequence>
<feature type="transmembrane region" description="Helical" evidence="7">
    <location>
        <begin position="270"/>
        <end position="295"/>
    </location>
</feature>
<keyword evidence="9" id="KW-1185">Reference proteome</keyword>
<keyword evidence="4 7" id="KW-0812">Transmembrane</keyword>
<reference evidence="8" key="1">
    <citation type="submission" date="2023-04" db="EMBL/GenBank/DDBJ databases">
        <title>Comparative genomic analysis of Cohnella hashimotonis sp. nov., isolated from the International Space Station.</title>
        <authorList>
            <person name="Venkateswaran K."/>
            <person name="Simpson A."/>
        </authorList>
    </citation>
    <scope>NUCLEOTIDE SEQUENCE</scope>
    <source>
        <strain evidence="8">F6_2S_P_1</strain>
    </source>
</reference>
<feature type="transmembrane region" description="Helical" evidence="7">
    <location>
        <begin position="200"/>
        <end position="218"/>
    </location>
</feature>
<keyword evidence="5 7" id="KW-1133">Transmembrane helix</keyword>
<proteinExistence type="inferred from homology"/>
<comment type="caution">
    <text evidence="8">The sequence shown here is derived from an EMBL/GenBank/DDBJ whole genome shotgun (WGS) entry which is preliminary data.</text>
</comment>
<feature type="transmembrane region" description="Helical" evidence="7">
    <location>
        <begin position="21"/>
        <end position="40"/>
    </location>
</feature>
<evidence type="ECO:0000256" key="6">
    <source>
        <dbReference type="ARBA" id="ARBA00023136"/>
    </source>
</evidence>
<feature type="transmembrane region" description="Helical" evidence="7">
    <location>
        <begin position="336"/>
        <end position="354"/>
    </location>
</feature>
<comment type="similarity">
    <text evidence="2">Belongs to the UPF0324 family.</text>
</comment>
<evidence type="ECO:0000256" key="7">
    <source>
        <dbReference type="SAM" id="Phobius"/>
    </source>
</evidence>
<evidence type="ECO:0000256" key="3">
    <source>
        <dbReference type="ARBA" id="ARBA00022475"/>
    </source>
</evidence>
<evidence type="ECO:0000313" key="8">
    <source>
        <dbReference type="EMBL" id="MDI4650203.1"/>
    </source>
</evidence>
<evidence type="ECO:0000256" key="5">
    <source>
        <dbReference type="ARBA" id="ARBA00022989"/>
    </source>
</evidence>
<feature type="transmembrane region" description="Helical" evidence="7">
    <location>
        <begin position="230"/>
        <end position="249"/>
    </location>
</feature>
<feature type="transmembrane region" description="Helical" evidence="7">
    <location>
        <begin position="169"/>
        <end position="193"/>
    </location>
</feature>